<dbReference type="InterPro" id="IPR001878">
    <property type="entry name" value="Znf_CCHC"/>
</dbReference>
<dbReference type="GO" id="GO:0008270">
    <property type="term" value="F:zinc ion binding"/>
    <property type="evidence" value="ECO:0007669"/>
    <property type="project" value="UniProtKB-KW"/>
</dbReference>
<evidence type="ECO:0000259" key="3">
    <source>
        <dbReference type="PROSITE" id="PS50158"/>
    </source>
</evidence>
<dbReference type="EMBL" id="CAMGYJ010000006">
    <property type="protein sequence ID" value="CAI0430402.1"/>
    <property type="molecule type" value="Genomic_DNA"/>
</dbReference>
<dbReference type="PROSITE" id="PS50158">
    <property type="entry name" value="ZF_CCHC"/>
    <property type="match status" value="1"/>
</dbReference>
<protein>
    <recommendedName>
        <fullName evidence="3">CCHC-type domain-containing protein</fullName>
    </recommendedName>
</protein>
<evidence type="ECO:0000256" key="2">
    <source>
        <dbReference type="SAM" id="MobiDB-lite"/>
    </source>
</evidence>
<dbReference type="Pfam" id="PF14392">
    <property type="entry name" value="zf-CCHC_4"/>
    <property type="match status" value="1"/>
</dbReference>
<accession>A0AAV0L7U0</accession>
<dbReference type="AlphaFoldDB" id="A0AAV0L7U0"/>
<dbReference type="InterPro" id="IPR040256">
    <property type="entry name" value="At4g02000-like"/>
</dbReference>
<dbReference type="InterPro" id="IPR036875">
    <property type="entry name" value="Znf_CCHC_sf"/>
</dbReference>
<sequence>SVVAWIQLPELPVHFYHREILFSLGNLIGRTIKLDYHTEHRQRGKFARIAVELDMTKPLPTRIWLDDFWQVILYENLPTICYECGRIGHQEEACPQNGNKHQSSNLCLQESSPQDHSSANSQEPPVGFGT</sequence>
<comment type="caution">
    <text evidence="4">The sequence shown here is derived from an EMBL/GenBank/DDBJ whole genome shotgun (WGS) entry which is preliminary data.</text>
</comment>
<reference evidence="4" key="1">
    <citation type="submission" date="2022-08" db="EMBL/GenBank/DDBJ databases">
        <authorList>
            <person name="Gutierrez-Valencia J."/>
        </authorList>
    </citation>
    <scope>NUCLEOTIDE SEQUENCE</scope>
</reference>
<evidence type="ECO:0000313" key="4">
    <source>
        <dbReference type="EMBL" id="CAI0430402.1"/>
    </source>
</evidence>
<dbReference type="PANTHER" id="PTHR31286">
    <property type="entry name" value="GLYCINE-RICH CELL WALL STRUCTURAL PROTEIN 1.8-LIKE"/>
    <property type="match status" value="1"/>
</dbReference>
<keyword evidence="1" id="KW-0863">Zinc-finger</keyword>
<proteinExistence type="predicted"/>
<evidence type="ECO:0000313" key="5">
    <source>
        <dbReference type="Proteomes" id="UP001154282"/>
    </source>
</evidence>
<feature type="non-terminal residue" evidence="4">
    <location>
        <position position="1"/>
    </location>
</feature>
<keyword evidence="1" id="KW-0862">Zinc</keyword>
<gene>
    <name evidence="4" type="ORF">LITE_LOCUS22597</name>
</gene>
<dbReference type="InterPro" id="IPR025836">
    <property type="entry name" value="Zn_knuckle_CX2CX4HX4C"/>
</dbReference>
<feature type="region of interest" description="Disordered" evidence="2">
    <location>
        <begin position="92"/>
        <end position="130"/>
    </location>
</feature>
<name>A0AAV0L7U0_9ROSI</name>
<feature type="domain" description="CCHC-type" evidence="3">
    <location>
        <begin position="81"/>
        <end position="96"/>
    </location>
</feature>
<keyword evidence="1" id="KW-0479">Metal-binding</keyword>
<evidence type="ECO:0000256" key="1">
    <source>
        <dbReference type="PROSITE-ProRule" id="PRU00047"/>
    </source>
</evidence>
<dbReference type="Proteomes" id="UP001154282">
    <property type="component" value="Unassembled WGS sequence"/>
</dbReference>
<feature type="compositionally biased region" description="Polar residues" evidence="2">
    <location>
        <begin position="96"/>
        <end position="123"/>
    </location>
</feature>
<keyword evidence="5" id="KW-1185">Reference proteome</keyword>
<dbReference type="PANTHER" id="PTHR31286:SF99">
    <property type="entry name" value="DUF4283 DOMAIN-CONTAINING PROTEIN"/>
    <property type="match status" value="1"/>
</dbReference>
<dbReference type="GO" id="GO:0003676">
    <property type="term" value="F:nucleic acid binding"/>
    <property type="evidence" value="ECO:0007669"/>
    <property type="project" value="InterPro"/>
</dbReference>
<dbReference type="SUPFAM" id="SSF57756">
    <property type="entry name" value="Retrovirus zinc finger-like domains"/>
    <property type="match status" value="1"/>
</dbReference>
<organism evidence="4 5">
    <name type="scientific">Linum tenue</name>
    <dbReference type="NCBI Taxonomy" id="586396"/>
    <lineage>
        <taxon>Eukaryota</taxon>
        <taxon>Viridiplantae</taxon>
        <taxon>Streptophyta</taxon>
        <taxon>Embryophyta</taxon>
        <taxon>Tracheophyta</taxon>
        <taxon>Spermatophyta</taxon>
        <taxon>Magnoliopsida</taxon>
        <taxon>eudicotyledons</taxon>
        <taxon>Gunneridae</taxon>
        <taxon>Pentapetalae</taxon>
        <taxon>rosids</taxon>
        <taxon>fabids</taxon>
        <taxon>Malpighiales</taxon>
        <taxon>Linaceae</taxon>
        <taxon>Linum</taxon>
    </lineage>
</organism>